<dbReference type="Proteomes" id="UP000056419">
    <property type="component" value="Unassembled WGS sequence"/>
</dbReference>
<evidence type="ECO:0000313" key="8">
    <source>
        <dbReference type="EMBL" id="RHC27057.1"/>
    </source>
</evidence>
<dbReference type="AlphaFoldDB" id="A0A108T8B5"/>
<gene>
    <name evidence="3" type="ORF">AA415_01651</name>
    <name evidence="9" type="ORF">DW668_08805</name>
    <name evidence="8" type="ORF">DW853_14170</name>
    <name evidence="7" type="ORF">DWV41_03410</name>
    <name evidence="6" type="ORF">DWV77_05030</name>
    <name evidence="5" type="ORF">DWY65_12395</name>
    <name evidence="10" type="ORF">DWZ78_04590</name>
    <name evidence="4" type="ORF">DXC34_12725</name>
    <name evidence="2" type="ORF">F9958_03755</name>
</gene>
<reference evidence="2 19" key="4">
    <citation type="journal article" date="2019" name="Nat. Med.">
        <title>A library of human gut bacterial isolates paired with longitudinal multiomics data enables mechanistic microbiome research.</title>
        <authorList>
            <person name="Poyet M."/>
            <person name="Groussin M."/>
            <person name="Gibbons S.M."/>
            <person name="Avila-Pacheco J."/>
            <person name="Jiang X."/>
            <person name="Kearney S.M."/>
            <person name="Perrotta A.R."/>
            <person name="Berdy B."/>
            <person name="Zhao S."/>
            <person name="Lieberman T.D."/>
            <person name="Swanson P.K."/>
            <person name="Smith M."/>
            <person name="Roesemann S."/>
            <person name="Alexander J.E."/>
            <person name="Rich S.A."/>
            <person name="Livny J."/>
            <person name="Vlamakis H."/>
            <person name="Clish C."/>
            <person name="Bullock K."/>
            <person name="Deik A."/>
            <person name="Scott J."/>
            <person name="Pierce K.A."/>
            <person name="Xavier R.J."/>
            <person name="Alm E.J."/>
        </authorList>
    </citation>
    <scope>NUCLEOTIDE SEQUENCE [LARGE SCALE GENOMIC DNA]</scope>
    <source>
        <strain evidence="2 19">BIOML-A6</strain>
    </source>
</reference>
<dbReference type="PATRIC" id="fig|46506.5.peg.1758"/>
<evidence type="ECO:0000313" key="4">
    <source>
        <dbReference type="EMBL" id="RGM11566.1"/>
    </source>
</evidence>
<dbReference type="Proteomes" id="UP000283762">
    <property type="component" value="Unassembled WGS sequence"/>
</dbReference>
<evidence type="ECO:0000313" key="19">
    <source>
        <dbReference type="Proteomes" id="UP000467334"/>
    </source>
</evidence>
<evidence type="ECO:0000313" key="5">
    <source>
        <dbReference type="EMBL" id="RGR11150.1"/>
    </source>
</evidence>
<dbReference type="Proteomes" id="UP000283310">
    <property type="component" value="Unassembled WGS sequence"/>
</dbReference>
<protein>
    <recommendedName>
        <fullName evidence="20">Dehydrogenase</fullName>
    </recommendedName>
</protein>
<evidence type="ECO:0008006" key="20">
    <source>
        <dbReference type="Google" id="ProtNLM"/>
    </source>
</evidence>
<sequence length="73" mass="8672">MADNYLENQYEQYQARKAAWERERKYGKKKKKSAYPHPLPQQKDAEDVLSVPDEENDNIPYIINTDNDNLIDD</sequence>
<evidence type="ECO:0000313" key="11">
    <source>
        <dbReference type="Proteomes" id="UP000056419"/>
    </source>
</evidence>
<evidence type="ECO:0000313" key="10">
    <source>
        <dbReference type="EMBL" id="RHM21197.1"/>
    </source>
</evidence>
<dbReference type="Proteomes" id="UP000285305">
    <property type="component" value="Unassembled WGS sequence"/>
</dbReference>
<dbReference type="EMBL" id="QSHQ01000035">
    <property type="protein sequence ID" value="RHC27057.1"/>
    <property type="molecule type" value="Genomic_DNA"/>
</dbReference>
<keyword evidence="11" id="KW-1185">Reference proteome</keyword>
<dbReference type="EMBL" id="QRPN01000003">
    <property type="protein sequence ID" value="RHM21197.1"/>
    <property type="molecule type" value="Genomic_DNA"/>
</dbReference>
<evidence type="ECO:0000313" key="2">
    <source>
        <dbReference type="EMBL" id="KAB5315773.1"/>
    </source>
</evidence>
<feature type="compositionally biased region" description="Low complexity" evidence="1">
    <location>
        <begin position="62"/>
        <end position="73"/>
    </location>
</feature>
<feature type="compositionally biased region" description="Basic residues" evidence="1">
    <location>
        <begin position="25"/>
        <end position="34"/>
    </location>
</feature>
<dbReference type="EMBL" id="WCLE01000005">
    <property type="protein sequence ID" value="KAB5315773.1"/>
    <property type="molecule type" value="Genomic_DNA"/>
</dbReference>
<dbReference type="STRING" id="46506.AA415_01651"/>
<dbReference type="Proteomes" id="UP000284604">
    <property type="component" value="Unassembled WGS sequence"/>
</dbReference>
<evidence type="ECO:0000313" key="16">
    <source>
        <dbReference type="Proteomes" id="UP000284777"/>
    </source>
</evidence>
<dbReference type="EMBL" id="QSSV01000016">
    <property type="protein sequence ID" value="RGM11566.1"/>
    <property type="molecule type" value="Genomic_DNA"/>
</dbReference>
<dbReference type="EMBL" id="QSBD01000003">
    <property type="protein sequence ID" value="RGW99870.1"/>
    <property type="molecule type" value="Genomic_DNA"/>
</dbReference>
<evidence type="ECO:0000313" key="6">
    <source>
        <dbReference type="EMBL" id="RGW35323.1"/>
    </source>
</evidence>
<evidence type="ECO:0000313" key="9">
    <source>
        <dbReference type="EMBL" id="RHF75606.1"/>
    </source>
</evidence>
<dbReference type="Proteomes" id="UP000467334">
    <property type="component" value="Unassembled WGS sequence"/>
</dbReference>
<accession>A0A108T8B5</accession>
<feature type="region of interest" description="Disordered" evidence="1">
    <location>
        <begin position="24"/>
        <end position="73"/>
    </location>
</feature>
<name>A0A108T8B5_BACSE</name>
<dbReference type="RefSeq" id="WP_016662512.1">
    <property type="nucleotide sequence ID" value="NZ_BAABYC010000001.1"/>
</dbReference>
<evidence type="ECO:0000256" key="1">
    <source>
        <dbReference type="SAM" id="MobiDB-lite"/>
    </source>
</evidence>
<dbReference type="Proteomes" id="UP000284777">
    <property type="component" value="Unassembled WGS sequence"/>
</dbReference>
<organism evidence="3 11">
    <name type="scientific">Bacteroides stercoris</name>
    <dbReference type="NCBI Taxonomy" id="46506"/>
    <lineage>
        <taxon>Bacteria</taxon>
        <taxon>Pseudomonadati</taxon>
        <taxon>Bacteroidota</taxon>
        <taxon>Bacteroidia</taxon>
        <taxon>Bacteroidales</taxon>
        <taxon>Bacteroidaceae</taxon>
        <taxon>Bacteroides</taxon>
    </lineage>
</organism>
<dbReference type="EMBL" id="QSAF01000004">
    <property type="protein sequence ID" value="RGW35323.1"/>
    <property type="molecule type" value="Genomic_DNA"/>
</dbReference>
<evidence type="ECO:0000313" key="18">
    <source>
        <dbReference type="Proteomes" id="UP000285305"/>
    </source>
</evidence>
<evidence type="ECO:0000313" key="14">
    <source>
        <dbReference type="Proteomes" id="UP000283762"/>
    </source>
</evidence>
<evidence type="ECO:0000313" key="12">
    <source>
        <dbReference type="Proteomes" id="UP000261223"/>
    </source>
</evidence>
<evidence type="ECO:0000313" key="3">
    <source>
        <dbReference type="EMBL" id="KWR55202.1"/>
    </source>
</evidence>
<proteinExistence type="predicted"/>
<dbReference type="EMBL" id="LRGC01000006">
    <property type="protein sequence ID" value="KWR55202.1"/>
    <property type="molecule type" value="Genomic_DNA"/>
</dbReference>
<dbReference type="Proteomes" id="UP000285150">
    <property type="component" value="Unassembled WGS sequence"/>
</dbReference>
<evidence type="ECO:0000313" key="13">
    <source>
        <dbReference type="Proteomes" id="UP000283310"/>
    </source>
</evidence>
<dbReference type="EMBL" id="QRHJ01000021">
    <property type="protein sequence ID" value="RHF75606.1"/>
    <property type="molecule type" value="Genomic_DNA"/>
</dbReference>
<reference evidence="3" key="2">
    <citation type="submission" date="2016-01" db="EMBL/GenBank/DDBJ databases">
        <authorList>
            <person name="McClelland M."/>
            <person name="Jain A."/>
            <person name="Saraogi P."/>
            <person name="Mendelson R."/>
            <person name="Westerman R."/>
            <person name="SanMiguel P."/>
            <person name="Csonka L."/>
        </authorList>
    </citation>
    <scope>NUCLEOTIDE SEQUENCE</scope>
    <source>
        <strain evidence="3">CL09T03C01</strain>
    </source>
</reference>
<dbReference type="EMBL" id="QRTW01000023">
    <property type="protein sequence ID" value="RGR11150.1"/>
    <property type="molecule type" value="Genomic_DNA"/>
</dbReference>
<evidence type="ECO:0000313" key="17">
    <source>
        <dbReference type="Proteomes" id="UP000285150"/>
    </source>
</evidence>
<reference evidence="3 11" key="1">
    <citation type="journal article" date="2016" name="BMC Genomics">
        <title>Type VI secretion systems of human gut Bacteroidales segregate into three genetic architectures, two of which are contained on mobile genetic elements.</title>
        <authorList>
            <person name="Coyne M.J."/>
            <person name="Roelofs K.G."/>
            <person name="Comstock L.E."/>
        </authorList>
    </citation>
    <scope>NUCLEOTIDE SEQUENCE [LARGE SCALE GENOMIC DNA]</scope>
    <source>
        <strain evidence="3 11">CL09T03C01</strain>
    </source>
</reference>
<reference evidence="12 13" key="3">
    <citation type="submission" date="2018-08" db="EMBL/GenBank/DDBJ databases">
        <title>A genome reference for cultivated species of the human gut microbiota.</title>
        <authorList>
            <person name="Zou Y."/>
            <person name="Xue W."/>
            <person name="Luo G."/>
        </authorList>
    </citation>
    <scope>NUCLEOTIDE SEQUENCE [LARGE SCALE GENOMIC DNA]</scope>
    <source>
        <strain evidence="7 16">AF05-4</strain>
        <strain evidence="6 17">AF12-7</strain>
        <strain evidence="5 13">AF26-20BH</strain>
        <strain evidence="10 15">AF35-20</strain>
        <strain evidence="9 14">AM25-16</strain>
        <strain evidence="8 18">AM36-9BH</strain>
        <strain evidence="4 12">TF03-6</strain>
    </source>
</reference>
<comment type="caution">
    <text evidence="3">The sequence shown here is derived from an EMBL/GenBank/DDBJ whole genome shotgun (WGS) entry which is preliminary data.</text>
</comment>
<dbReference type="Proteomes" id="UP000261223">
    <property type="component" value="Unassembled WGS sequence"/>
</dbReference>
<evidence type="ECO:0000313" key="7">
    <source>
        <dbReference type="EMBL" id="RGW99870.1"/>
    </source>
</evidence>
<evidence type="ECO:0000313" key="15">
    <source>
        <dbReference type="Proteomes" id="UP000284604"/>
    </source>
</evidence>